<dbReference type="EMBL" id="BQKA01000021">
    <property type="protein sequence ID" value="GJM50120.1"/>
    <property type="molecule type" value="Genomic_DNA"/>
</dbReference>
<comment type="caution">
    <text evidence="2">The sequence shown here is derived from an EMBL/GenBank/DDBJ whole genome shotgun (WGS) entry which is preliminary data.</text>
</comment>
<dbReference type="EMBL" id="BQKB01000025">
    <property type="protein sequence ID" value="GJM53055.1"/>
    <property type="molecule type" value="Genomic_DNA"/>
</dbReference>
<evidence type="ECO:0000313" key="4">
    <source>
        <dbReference type="Proteomes" id="UP001207736"/>
    </source>
</evidence>
<organism evidence="2 4">
    <name type="scientific">Capnocytophaga catalasegens</name>
    <dbReference type="NCBI Taxonomy" id="1004260"/>
    <lineage>
        <taxon>Bacteria</taxon>
        <taxon>Pseudomonadati</taxon>
        <taxon>Bacteroidota</taxon>
        <taxon>Flavobacteriia</taxon>
        <taxon>Flavobacteriales</taxon>
        <taxon>Flavobacteriaceae</taxon>
        <taxon>Capnocytophaga</taxon>
    </lineage>
</organism>
<accession>A0AAV5AWP6</accession>
<dbReference type="RefSeq" id="WP_264846755.1">
    <property type="nucleotide sequence ID" value="NZ_BPMA01000028.1"/>
</dbReference>
<name>A0AAV5AWP6_9FLAO</name>
<dbReference type="Proteomes" id="UP001208692">
    <property type="component" value="Unassembled WGS sequence"/>
</dbReference>
<feature type="domain" description="Lipocalin-like" evidence="1">
    <location>
        <begin position="2"/>
        <end position="85"/>
    </location>
</feature>
<proteinExistence type="predicted"/>
<dbReference type="Proteomes" id="UP001207736">
    <property type="component" value="Unassembled WGS sequence"/>
</dbReference>
<protein>
    <recommendedName>
        <fullName evidence="1">Lipocalin-like domain-containing protein</fullName>
    </recommendedName>
</protein>
<keyword evidence="5" id="KW-1185">Reference proteome</keyword>
<evidence type="ECO:0000313" key="2">
    <source>
        <dbReference type="EMBL" id="GJM50120.1"/>
    </source>
</evidence>
<sequence>MLGTWALETIKINGATAHLDKCMIQTTYVFTDKTFQFNAVQEKDKSSDCETITTNGSYTVSGNKLILNQGNKTDEMTFSLKNNELALEGITEDTKEPITMIFKKQ</sequence>
<evidence type="ECO:0000259" key="1">
    <source>
        <dbReference type="Pfam" id="PF13648"/>
    </source>
</evidence>
<evidence type="ECO:0000313" key="3">
    <source>
        <dbReference type="EMBL" id="GJM53055.1"/>
    </source>
</evidence>
<evidence type="ECO:0000313" key="5">
    <source>
        <dbReference type="Proteomes" id="UP001208692"/>
    </source>
</evidence>
<reference evidence="2 5" key="1">
    <citation type="submission" date="2021-11" db="EMBL/GenBank/DDBJ databases">
        <title>Draft genome sequence of Capnocytophaga sp. strain KC07075 isolated from cat oral cavity.</title>
        <authorList>
            <person name="Suzuki M."/>
            <person name="Imaoka K."/>
            <person name="Kimura M."/>
            <person name="Morikawa S."/>
            <person name="Maeda K."/>
        </authorList>
    </citation>
    <scope>NUCLEOTIDE SEQUENCE</scope>
    <source>
        <strain evidence="2">KC07075</strain>
        <strain evidence="3 5">KC07079</strain>
    </source>
</reference>
<gene>
    <name evidence="2" type="ORF">RCZ15_10940</name>
    <name evidence="3" type="ORF">RCZ16_13720</name>
</gene>
<dbReference type="AlphaFoldDB" id="A0AAV5AWP6"/>
<dbReference type="InterPro" id="IPR024311">
    <property type="entry name" value="Lipocalin-like"/>
</dbReference>
<dbReference type="Pfam" id="PF13648">
    <property type="entry name" value="Lipocalin_4"/>
    <property type="match status" value="1"/>
</dbReference>